<dbReference type="GO" id="GO:0005615">
    <property type="term" value="C:extracellular space"/>
    <property type="evidence" value="ECO:0007669"/>
    <property type="project" value="TreeGrafter"/>
</dbReference>
<accession>A0A336KU45</accession>
<proteinExistence type="predicted"/>
<feature type="signal peptide" evidence="1">
    <location>
        <begin position="1"/>
        <end position="23"/>
    </location>
</feature>
<dbReference type="PANTHER" id="PTHR11008:SF18">
    <property type="entry name" value="BCDNA.GH05536-RELATED"/>
    <property type="match status" value="1"/>
</dbReference>
<dbReference type="Pfam" id="PF06585">
    <property type="entry name" value="JHBP"/>
    <property type="match status" value="1"/>
</dbReference>
<dbReference type="EMBL" id="UFQS01000745">
    <property type="protein sequence ID" value="SSX06543.1"/>
    <property type="molecule type" value="Genomic_DNA"/>
</dbReference>
<gene>
    <name evidence="2" type="primary">CSON013981</name>
</gene>
<dbReference type="InterPro" id="IPR010562">
    <property type="entry name" value="Haemolymph_juvenile_hormone-bd"/>
</dbReference>
<organism evidence="2">
    <name type="scientific">Culicoides sonorensis</name>
    <name type="common">Biting midge</name>
    <dbReference type="NCBI Taxonomy" id="179676"/>
    <lineage>
        <taxon>Eukaryota</taxon>
        <taxon>Metazoa</taxon>
        <taxon>Ecdysozoa</taxon>
        <taxon>Arthropoda</taxon>
        <taxon>Hexapoda</taxon>
        <taxon>Insecta</taxon>
        <taxon>Pterygota</taxon>
        <taxon>Neoptera</taxon>
        <taxon>Endopterygota</taxon>
        <taxon>Diptera</taxon>
        <taxon>Nematocera</taxon>
        <taxon>Chironomoidea</taxon>
        <taxon>Ceratopogonidae</taxon>
        <taxon>Ceratopogoninae</taxon>
        <taxon>Culicoides</taxon>
        <taxon>Monoculicoides</taxon>
    </lineage>
</organism>
<dbReference type="VEuPathDB" id="VectorBase:CSON013981"/>
<protein>
    <submittedName>
        <fullName evidence="2">CSON013981 protein</fullName>
    </submittedName>
</protein>
<dbReference type="AlphaFoldDB" id="A0A336KU45"/>
<feature type="chain" id="PRO_5036328543" evidence="1">
    <location>
        <begin position="24"/>
        <end position="285"/>
    </location>
</feature>
<dbReference type="SMART" id="SM00700">
    <property type="entry name" value="JHBP"/>
    <property type="match status" value="1"/>
</dbReference>
<dbReference type="InterPro" id="IPR038606">
    <property type="entry name" value="To_sf"/>
</dbReference>
<dbReference type="EMBL" id="UFQT01000745">
    <property type="protein sequence ID" value="SSX26890.1"/>
    <property type="molecule type" value="Genomic_DNA"/>
</dbReference>
<keyword evidence="1" id="KW-0732">Signal</keyword>
<dbReference type="OMA" id="PYDPFVI"/>
<evidence type="ECO:0000256" key="1">
    <source>
        <dbReference type="SAM" id="SignalP"/>
    </source>
</evidence>
<dbReference type="Gene3D" id="3.15.10.30">
    <property type="entry name" value="Haemolymph juvenile hormone binding protein"/>
    <property type="match status" value="1"/>
</dbReference>
<name>A0A336KU45_CULSO</name>
<reference evidence="2" key="1">
    <citation type="submission" date="2018-04" db="EMBL/GenBank/DDBJ databases">
        <authorList>
            <person name="Go L.Y."/>
            <person name="Mitchell J.A."/>
        </authorList>
    </citation>
    <scope>NUCLEOTIDE SEQUENCE</scope>
    <source>
        <tissue evidence="2">Whole organism</tissue>
    </source>
</reference>
<evidence type="ECO:0000313" key="2">
    <source>
        <dbReference type="EMBL" id="SSX06543.1"/>
    </source>
</evidence>
<reference evidence="3" key="2">
    <citation type="submission" date="2018-07" db="EMBL/GenBank/DDBJ databases">
        <authorList>
            <person name="Quirk P.G."/>
            <person name="Krulwich T.A."/>
        </authorList>
    </citation>
    <scope>NUCLEOTIDE SEQUENCE</scope>
</reference>
<evidence type="ECO:0000313" key="3">
    <source>
        <dbReference type="EMBL" id="SSX26890.1"/>
    </source>
</evidence>
<sequence>MVSILRYIVFLTLYPCFIHFCLSQKQQDDEIWTPNPEVELPKAMIICYRDVSTQERNECIKNSMKSLLPTMKNGIPSLGVPDFDPYKIKKTVIEFNTGQISSKSVMKNALISGFSRAQVKNVRTKINDRKMYIEIDMKIPELTTQAQYKGSGGFNELRVNSTGWMKVTLNKMSGTWKFLGEIENIQGEDYMIFKKFDIDNLAIKNMQINATGLFPDPDVNSLVLEFINQYWESLYQQVLPQMKSVWEPITLGSVNKFFAHVPFRRLMPKQEMKPKSESDELKKVK</sequence>
<dbReference type="PANTHER" id="PTHR11008">
    <property type="entry name" value="PROTEIN TAKEOUT-LIKE PROTEIN"/>
    <property type="match status" value="1"/>
</dbReference>